<keyword evidence="3" id="KW-1185">Reference proteome</keyword>
<comment type="caution">
    <text evidence="2">The sequence shown here is derived from an EMBL/GenBank/DDBJ whole genome shotgun (WGS) entry which is preliminary data.</text>
</comment>
<reference evidence="3" key="1">
    <citation type="submission" date="2022-10" db="EMBL/GenBank/DDBJ databases">
        <title>Genome assembly of Pristionchus species.</title>
        <authorList>
            <person name="Yoshida K."/>
            <person name="Sommer R.J."/>
        </authorList>
    </citation>
    <scope>NUCLEOTIDE SEQUENCE [LARGE SCALE GENOMIC DNA]</scope>
    <source>
        <strain evidence="3">RS5460</strain>
    </source>
</reference>
<name>A0AAN5I9V0_9BILA</name>
<accession>A0AAN5I9V0</accession>
<dbReference type="EMBL" id="BTRK01000006">
    <property type="protein sequence ID" value="GMR56801.1"/>
    <property type="molecule type" value="Genomic_DNA"/>
</dbReference>
<evidence type="ECO:0000313" key="1">
    <source>
        <dbReference type="EMBL" id="GMR56801.1"/>
    </source>
</evidence>
<evidence type="ECO:0000313" key="2">
    <source>
        <dbReference type="EMBL" id="GMR56804.1"/>
    </source>
</evidence>
<reference evidence="2" key="2">
    <citation type="submission" date="2023-06" db="EMBL/GenBank/DDBJ databases">
        <title>Genome assembly of Pristionchus species.</title>
        <authorList>
            <person name="Yoshida K."/>
            <person name="Sommer R.J."/>
        </authorList>
    </citation>
    <scope>NUCLEOTIDE SEQUENCE</scope>
    <source>
        <strain evidence="2">RS5460</strain>
    </source>
</reference>
<dbReference type="EMBL" id="BTRK01000006">
    <property type="protein sequence ID" value="GMR56804.1"/>
    <property type="molecule type" value="Genomic_DNA"/>
</dbReference>
<proteinExistence type="predicted"/>
<sequence length="179" mass="20547">MSEDYRQFIADHQCKPGFVNNYFSAVLFLNLKDNHLTNAEFPIPLSVLEEELEREDLNLTLTLERATISQALKYFVIYLLRRCTSERVNTLNYESVLREVISREGALPTGLQNPLTPSVSFHCLPTVCKIFIIGVLRRLAGFLQKNLKAITSDSESNVFYAFPDGRVFVYRHISKRISP</sequence>
<protein>
    <submittedName>
        <fullName evidence="2">Uncharacterized protein</fullName>
    </submittedName>
</protein>
<organism evidence="2 3">
    <name type="scientific">Pristionchus mayeri</name>
    <dbReference type="NCBI Taxonomy" id="1317129"/>
    <lineage>
        <taxon>Eukaryota</taxon>
        <taxon>Metazoa</taxon>
        <taxon>Ecdysozoa</taxon>
        <taxon>Nematoda</taxon>
        <taxon>Chromadorea</taxon>
        <taxon>Rhabditida</taxon>
        <taxon>Rhabditina</taxon>
        <taxon>Diplogasteromorpha</taxon>
        <taxon>Diplogasteroidea</taxon>
        <taxon>Neodiplogasteridae</taxon>
        <taxon>Pristionchus</taxon>
    </lineage>
</organism>
<dbReference type="Proteomes" id="UP001328107">
    <property type="component" value="Unassembled WGS sequence"/>
</dbReference>
<evidence type="ECO:0000313" key="3">
    <source>
        <dbReference type="Proteomes" id="UP001328107"/>
    </source>
</evidence>
<gene>
    <name evidence="1" type="ORF">PMAYCL1PPCAC_26996</name>
    <name evidence="2" type="ORF">PMAYCL1PPCAC_26999</name>
</gene>
<dbReference type="AlphaFoldDB" id="A0AAN5I9V0"/>